<keyword evidence="1" id="KW-0805">Transcription regulation</keyword>
<evidence type="ECO:0000256" key="2">
    <source>
        <dbReference type="ARBA" id="ARBA00023125"/>
    </source>
</evidence>
<dbReference type="RefSeq" id="WP_152824387.1">
    <property type="nucleotide sequence ID" value="NZ_WHUT02000002.1"/>
</dbReference>
<dbReference type="PANTHER" id="PTHR44846:SF16">
    <property type="entry name" value="TRANSCRIPTIONAL REGULATOR PHNF-RELATED"/>
    <property type="match status" value="1"/>
</dbReference>
<dbReference type="Proteomes" id="UP000484076">
    <property type="component" value="Unassembled WGS sequence"/>
</dbReference>
<evidence type="ECO:0000256" key="1">
    <source>
        <dbReference type="ARBA" id="ARBA00023015"/>
    </source>
</evidence>
<feature type="region of interest" description="Disordered" evidence="4">
    <location>
        <begin position="1"/>
        <end position="22"/>
    </location>
</feature>
<evidence type="ECO:0000313" key="7">
    <source>
        <dbReference type="Proteomes" id="UP000484076"/>
    </source>
</evidence>
<evidence type="ECO:0000313" key="6">
    <source>
        <dbReference type="EMBL" id="NUB43542.1"/>
    </source>
</evidence>
<dbReference type="InterPro" id="IPR000524">
    <property type="entry name" value="Tscrpt_reg_HTH_GntR"/>
</dbReference>
<dbReference type="Gene3D" id="3.40.1410.10">
    <property type="entry name" value="Chorismate lyase-like"/>
    <property type="match status" value="1"/>
</dbReference>
<comment type="caution">
    <text evidence="6">The sequence shown here is derived from an EMBL/GenBank/DDBJ whole genome shotgun (WGS) entry which is preliminary data.</text>
</comment>
<protein>
    <submittedName>
        <fullName evidence="6">UTRA domain-containing protein</fullName>
    </submittedName>
</protein>
<feature type="compositionally biased region" description="Low complexity" evidence="4">
    <location>
        <begin position="1"/>
        <end position="15"/>
    </location>
</feature>
<dbReference type="SUPFAM" id="SSF46785">
    <property type="entry name" value="Winged helix' DNA-binding domain"/>
    <property type="match status" value="1"/>
</dbReference>
<dbReference type="Pfam" id="PF00392">
    <property type="entry name" value="GntR"/>
    <property type="match status" value="1"/>
</dbReference>
<keyword evidence="7" id="KW-1185">Reference proteome</keyword>
<proteinExistence type="predicted"/>
<organism evidence="6 7">
    <name type="scientific">Fertoeibacter niger</name>
    <dbReference type="NCBI Taxonomy" id="2656921"/>
    <lineage>
        <taxon>Bacteria</taxon>
        <taxon>Pseudomonadati</taxon>
        <taxon>Pseudomonadota</taxon>
        <taxon>Alphaproteobacteria</taxon>
        <taxon>Rhodobacterales</taxon>
        <taxon>Paracoccaceae</taxon>
        <taxon>Fertoeibacter</taxon>
    </lineage>
</organism>
<sequence>MPDWPAPVVAASSPAKPLPRPAPQGWEAIRAEVLHRIHARLWLPGATIPTEEALAQEFGCARATVNRALRDLAEAGVLERRRKAGTRVALHPVRRATLDIPVTRREVEGRGQSYGLHLLEQALLPAPVPVAAQLGLAPATPLLHLCTLHLADGRPFLYEVRWLNPALLPDPAPDFAAISANEWLVGHVPYTTGDIAFSAANATAHEAEVLGLAPGTALFITERCTWSGDRAITAVRLAYAPGYRLHTMV</sequence>
<dbReference type="PROSITE" id="PS50949">
    <property type="entry name" value="HTH_GNTR"/>
    <property type="match status" value="1"/>
</dbReference>
<dbReference type="SUPFAM" id="SSF64288">
    <property type="entry name" value="Chorismate lyase-like"/>
    <property type="match status" value="1"/>
</dbReference>
<dbReference type="GO" id="GO:0003700">
    <property type="term" value="F:DNA-binding transcription factor activity"/>
    <property type="evidence" value="ECO:0007669"/>
    <property type="project" value="InterPro"/>
</dbReference>
<keyword evidence="2" id="KW-0238">DNA-binding</keyword>
<dbReference type="InterPro" id="IPR011663">
    <property type="entry name" value="UTRA"/>
</dbReference>
<keyword evidence="3" id="KW-0804">Transcription</keyword>
<feature type="domain" description="HTH gntR-type" evidence="5">
    <location>
        <begin position="23"/>
        <end position="91"/>
    </location>
</feature>
<evidence type="ECO:0000256" key="3">
    <source>
        <dbReference type="ARBA" id="ARBA00023163"/>
    </source>
</evidence>
<dbReference type="SMART" id="SM00345">
    <property type="entry name" value="HTH_GNTR"/>
    <property type="match status" value="1"/>
</dbReference>
<dbReference type="CDD" id="cd07377">
    <property type="entry name" value="WHTH_GntR"/>
    <property type="match status" value="1"/>
</dbReference>
<dbReference type="GO" id="GO:0003677">
    <property type="term" value="F:DNA binding"/>
    <property type="evidence" value="ECO:0007669"/>
    <property type="project" value="UniProtKB-KW"/>
</dbReference>
<name>A0A8X8GUU9_9RHOB</name>
<gene>
    <name evidence="6" type="ORF">GEU84_004025</name>
</gene>
<reference evidence="6" key="1">
    <citation type="submission" date="2020-05" db="EMBL/GenBank/DDBJ databases">
        <title>Fertoebacter nigrum gen. nov., sp. nov., a new member of the family Rhodobacteraceae.</title>
        <authorList>
            <person name="Szuroczki S."/>
            <person name="Abbaszade G."/>
            <person name="Buni D."/>
            <person name="Schumann P."/>
            <person name="Toth E."/>
        </authorList>
    </citation>
    <scope>NUCLEOTIDE SEQUENCE</scope>
    <source>
        <strain evidence="6">RG-N-1a</strain>
    </source>
</reference>
<dbReference type="InterPro" id="IPR028978">
    <property type="entry name" value="Chorismate_lyase_/UTRA_dom_sf"/>
</dbReference>
<dbReference type="Pfam" id="PF07702">
    <property type="entry name" value="UTRA"/>
    <property type="match status" value="1"/>
</dbReference>
<dbReference type="AlphaFoldDB" id="A0A8X8GUU9"/>
<dbReference type="InterPro" id="IPR050679">
    <property type="entry name" value="Bact_HTH_transcr_reg"/>
</dbReference>
<evidence type="ECO:0000259" key="5">
    <source>
        <dbReference type="PROSITE" id="PS50949"/>
    </source>
</evidence>
<dbReference type="PRINTS" id="PR00035">
    <property type="entry name" value="HTHGNTR"/>
</dbReference>
<evidence type="ECO:0000256" key="4">
    <source>
        <dbReference type="SAM" id="MobiDB-lite"/>
    </source>
</evidence>
<dbReference type="Gene3D" id="1.10.10.10">
    <property type="entry name" value="Winged helix-like DNA-binding domain superfamily/Winged helix DNA-binding domain"/>
    <property type="match status" value="1"/>
</dbReference>
<dbReference type="InterPro" id="IPR036390">
    <property type="entry name" value="WH_DNA-bd_sf"/>
</dbReference>
<dbReference type="InterPro" id="IPR036388">
    <property type="entry name" value="WH-like_DNA-bd_sf"/>
</dbReference>
<dbReference type="EMBL" id="WHUT02000002">
    <property type="protein sequence ID" value="NUB43542.1"/>
    <property type="molecule type" value="Genomic_DNA"/>
</dbReference>
<accession>A0A8X8GUU9</accession>
<dbReference type="PANTHER" id="PTHR44846">
    <property type="entry name" value="MANNOSYL-D-GLYCERATE TRANSPORT/METABOLISM SYSTEM REPRESSOR MNGR-RELATED"/>
    <property type="match status" value="1"/>
</dbReference>
<dbReference type="SMART" id="SM00866">
    <property type="entry name" value="UTRA"/>
    <property type="match status" value="1"/>
</dbReference>